<dbReference type="PANTHER" id="PTHR33639">
    <property type="entry name" value="THIOL-DISULFIDE OXIDOREDUCTASE DCC"/>
    <property type="match status" value="1"/>
</dbReference>
<organism evidence="1 2">
    <name type="scientific">Heyndrickxia vini</name>
    <dbReference type="NCBI Taxonomy" id="1476025"/>
    <lineage>
        <taxon>Bacteria</taxon>
        <taxon>Bacillati</taxon>
        <taxon>Bacillota</taxon>
        <taxon>Bacilli</taxon>
        <taxon>Bacillales</taxon>
        <taxon>Bacillaceae</taxon>
        <taxon>Heyndrickxia</taxon>
    </lineage>
</organism>
<dbReference type="EMBL" id="CP065425">
    <property type="protein sequence ID" value="QQZ07775.1"/>
    <property type="molecule type" value="Genomic_DNA"/>
</dbReference>
<reference evidence="1 2" key="1">
    <citation type="submission" date="2020-11" db="EMBL/GenBank/DDBJ databases">
        <title>Taxonomic evaluation of the Bacillus sporothermodurans group of bacteria based on whole genome sequences.</title>
        <authorList>
            <person name="Fiedler G."/>
            <person name="Herbstmann A.-D."/>
            <person name="Doll E."/>
            <person name="Wenning M."/>
            <person name="Brinks E."/>
            <person name="Kabisch J."/>
            <person name="Breitenwieser F."/>
            <person name="Lappann M."/>
            <person name="Boehnlein C."/>
            <person name="Franz C."/>
        </authorList>
    </citation>
    <scope>NUCLEOTIDE SEQUENCE [LARGE SCALE GENOMIC DNA]</scope>
    <source>
        <strain evidence="1 2">JCM 19841</strain>
    </source>
</reference>
<dbReference type="Pfam" id="PF04134">
    <property type="entry name" value="DCC1-like"/>
    <property type="match status" value="1"/>
</dbReference>
<name>A0ABX7DXX8_9BACI</name>
<dbReference type="InterPro" id="IPR052927">
    <property type="entry name" value="DCC_oxidoreductase"/>
</dbReference>
<sequence length="130" mass="15199">MGGIILFDGVCNFCNSSVQFILKRDPKGYFKFASLQSETGKSLIKKYEINEDINSLVLIEEDTYFLKSNAVLRICIHLRGLWGIFSIFRFIPTPVRNSLYTIVAKNRYTWFGKRETCRIPSIEERQRFLD</sequence>
<dbReference type="RefSeq" id="WP_202776607.1">
    <property type="nucleotide sequence ID" value="NZ_CP065425.1"/>
</dbReference>
<evidence type="ECO:0000313" key="1">
    <source>
        <dbReference type="EMBL" id="QQZ07775.1"/>
    </source>
</evidence>
<evidence type="ECO:0000313" key="2">
    <source>
        <dbReference type="Proteomes" id="UP000595691"/>
    </source>
</evidence>
<protein>
    <submittedName>
        <fullName evidence="1">Thiol-disulfide oxidoreductase DCC family protein</fullName>
    </submittedName>
</protein>
<dbReference type="PANTHER" id="PTHR33639:SF2">
    <property type="entry name" value="DUF393 DOMAIN-CONTAINING PROTEIN"/>
    <property type="match status" value="1"/>
</dbReference>
<dbReference type="Proteomes" id="UP000595691">
    <property type="component" value="Chromosome"/>
</dbReference>
<keyword evidence="2" id="KW-1185">Reference proteome</keyword>
<proteinExistence type="predicted"/>
<dbReference type="InterPro" id="IPR007263">
    <property type="entry name" value="DCC1-like"/>
</dbReference>
<accession>A0ABX7DXX8</accession>
<gene>
    <name evidence="1" type="ORF">I5776_11790</name>
</gene>